<feature type="region of interest" description="Disordered" evidence="1">
    <location>
        <begin position="1"/>
        <end position="236"/>
    </location>
</feature>
<dbReference type="PANTHER" id="PTHR35392:SF3">
    <property type="entry name" value="ZN(2)-C6 FUNGAL-TYPE DOMAIN-CONTAINING PROTEIN"/>
    <property type="match status" value="1"/>
</dbReference>
<sequence length="777" mass="85639">MDHGAPSRSNIDASDNLRPPRRRSTSNGSNNKRTRLDVHETDGIQQAYEGPYASASSQPVSTGASASGPPLAYFADSSSDVPGQLAARPAEHTSQQFPGTLLRPTQPFTPSSDVIPPGWGPHVRSTSFPSPPLASPLLGSPLSRRDSAYAAGVHRTSSPSASSNSSRGDDNRLPYASIRVHDQSNTSHSTATPAFGAGNQYTGSTNGFAAPFPPAHRASSTNTEERSSGRYNPGSLSNIVDGFSTTASAPTQNMTQNPVSGREHRAEFSADAVIRHFQQDVAKTNYARTHTNLGHGTFTPAFGAWTRSRQSSGANTQPQVPLTRRSSSAFVPAAPLHNILHPVNETPQADVSEGSNTESQTFPNTVSHVTSGSGGVPNSTQDNLQNVAPKDSYSTESAPTTTLGTGNEIQIAPNATPEQTTNSRRKQERRSRSTFSVDQRNETSQTRAIGACLRCKSQRVRCVPSPLGPFHTCLTCQQVSNNSKKVLHEIRCVRWRMIAMTTYRSGGLGLTRRWDGTTVQDVGDWTEIKTHEIEMKLFYSSHMHRYDLCDIPVKFRVRGFKPVDGDVLTRKWIKRIKLDDGNTRIEKRFIQLPPYALADANATVDIFREYFDSNAVHAMGHVAKFSHPVIRDHLRAAIDHYHSLPEGDVEKIFMRKFIKLWFCVRFTTGSSYISGPTKLGCLPVDDPDYPLADRISVPRMITAQCDSIMVSRFLRPLTQDLIPEFEKFFRTGNPDNWFMLYVCTFILLSEVSLSCQDRHRHAQENWLKVTNLSALTI</sequence>
<feature type="compositionally biased region" description="Low complexity" evidence="1">
    <location>
        <begin position="157"/>
        <end position="166"/>
    </location>
</feature>
<feature type="region of interest" description="Disordered" evidence="1">
    <location>
        <begin position="244"/>
        <end position="263"/>
    </location>
</feature>
<evidence type="ECO:0008006" key="4">
    <source>
        <dbReference type="Google" id="ProtNLM"/>
    </source>
</evidence>
<reference evidence="2 3" key="1">
    <citation type="journal article" date="2014" name="BMC Genomics">
        <title>Comparative genomics of the major fungal agents of human and animal Sporotrichosis: Sporothrix schenckii and Sporothrix brasiliensis.</title>
        <authorList>
            <person name="Teixeira M.M."/>
            <person name="de Almeida L.G."/>
            <person name="Kubitschek-Barreira P."/>
            <person name="Alves F.L."/>
            <person name="Kioshima E.S."/>
            <person name="Abadio A.K."/>
            <person name="Fernandes L."/>
            <person name="Derengowski L.S."/>
            <person name="Ferreira K.S."/>
            <person name="Souza R.C."/>
            <person name="Ruiz J.C."/>
            <person name="de Andrade N.C."/>
            <person name="Paes H.C."/>
            <person name="Nicola A.M."/>
            <person name="Albuquerque P."/>
            <person name="Gerber A.L."/>
            <person name="Martins V.P."/>
            <person name="Peconick L.D."/>
            <person name="Neto A.V."/>
            <person name="Chaucanez C.B."/>
            <person name="Silva P.A."/>
            <person name="Cunha O.L."/>
            <person name="de Oliveira F.F."/>
            <person name="dos Santos T.C."/>
            <person name="Barros A.L."/>
            <person name="Soares M.A."/>
            <person name="de Oliveira L.M."/>
            <person name="Marini M.M."/>
            <person name="Villalobos-Duno H."/>
            <person name="Cunha M.M."/>
            <person name="de Hoog S."/>
            <person name="da Silveira J.F."/>
            <person name="Henrissat B."/>
            <person name="Nino-Vega G.A."/>
            <person name="Cisalpino P.S."/>
            <person name="Mora-Montes H.M."/>
            <person name="Almeida S.R."/>
            <person name="Stajich J.E."/>
            <person name="Lopes-Bezerra L.M."/>
            <person name="Vasconcelos A.T."/>
            <person name="Felipe M.S."/>
        </authorList>
    </citation>
    <scope>NUCLEOTIDE SEQUENCE [LARGE SCALE GENOMIC DNA]</scope>
    <source>
        <strain evidence="2 3">1099-18</strain>
    </source>
</reference>
<gene>
    <name evidence="2" type="ORF">SPSK_06990</name>
</gene>
<feature type="compositionally biased region" description="Polar residues" evidence="1">
    <location>
        <begin position="433"/>
        <end position="442"/>
    </location>
</feature>
<evidence type="ECO:0000256" key="1">
    <source>
        <dbReference type="SAM" id="MobiDB-lite"/>
    </source>
</evidence>
<comment type="caution">
    <text evidence="2">The sequence shown here is derived from an EMBL/GenBank/DDBJ whole genome shotgun (WGS) entry which is preliminary data.</text>
</comment>
<dbReference type="EMBL" id="AXCR01000004">
    <property type="protein sequence ID" value="KJR87673.1"/>
    <property type="molecule type" value="Genomic_DNA"/>
</dbReference>
<reference evidence="2 3" key="2">
    <citation type="journal article" date="2015" name="Eukaryot. Cell">
        <title>Asexual propagation of a virulent clone complex in a human and feline outbreak of sporotrichosis.</title>
        <authorList>
            <person name="Teixeira Mde M."/>
            <person name="Rodrigues A.M."/>
            <person name="Tsui C.K."/>
            <person name="de Almeida L.G."/>
            <person name="Van Diepeningen A.D."/>
            <person name="van den Ende B.G."/>
            <person name="Fernandes G.F."/>
            <person name="Kano R."/>
            <person name="Hamelin R.C."/>
            <person name="Lopes-Bezerra L.M."/>
            <person name="Vasconcelos A.T."/>
            <person name="de Hoog S."/>
            <person name="de Camargo Z.P."/>
            <person name="Felipe M.S."/>
        </authorList>
    </citation>
    <scope>NUCLEOTIDE SEQUENCE [LARGE SCALE GENOMIC DNA]</scope>
    <source>
        <strain evidence="2 3">1099-18</strain>
    </source>
</reference>
<dbReference type="GeneID" id="27668937"/>
<dbReference type="Proteomes" id="UP000033710">
    <property type="component" value="Unassembled WGS sequence"/>
</dbReference>
<dbReference type="RefSeq" id="XP_016590349.1">
    <property type="nucleotide sequence ID" value="XM_016733660.1"/>
</dbReference>
<proteinExistence type="predicted"/>
<dbReference type="KEGG" id="ssck:SPSK_06990"/>
<feature type="compositionally biased region" description="Polar residues" evidence="1">
    <location>
        <begin position="244"/>
        <end position="259"/>
    </location>
</feature>
<name>A0A0F2MDA4_SPOSC</name>
<feature type="compositionally biased region" description="Polar residues" evidence="1">
    <location>
        <begin position="346"/>
        <end position="408"/>
    </location>
</feature>
<feature type="compositionally biased region" description="Polar residues" evidence="1">
    <location>
        <begin position="54"/>
        <end position="65"/>
    </location>
</feature>
<evidence type="ECO:0000313" key="2">
    <source>
        <dbReference type="EMBL" id="KJR87673.1"/>
    </source>
</evidence>
<organism evidence="2 3">
    <name type="scientific">Sporothrix schenckii 1099-18</name>
    <dbReference type="NCBI Taxonomy" id="1397361"/>
    <lineage>
        <taxon>Eukaryota</taxon>
        <taxon>Fungi</taxon>
        <taxon>Dikarya</taxon>
        <taxon>Ascomycota</taxon>
        <taxon>Pezizomycotina</taxon>
        <taxon>Sordariomycetes</taxon>
        <taxon>Sordariomycetidae</taxon>
        <taxon>Ophiostomatales</taxon>
        <taxon>Ophiostomataceae</taxon>
        <taxon>Sporothrix</taxon>
    </lineage>
</organism>
<protein>
    <recommendedName>
        <fullName evidence="4">Zn(2)-C6 fungal-type domain-containing protein</fullName>
    </recommendedName>
</protein>
<feature type="region of interest" description="Disordered" evidence="1">
    <location>
        <begin position="346"/>
        <end position="442"/>
    </location>
</feature>
<accession>A0A0F2MDA4</accession>
<feature type="compositionally biased region" description="Polar residues" evidence="1">
    <location>
        <begin position="183"/>
        <end position="192"/>
    </location>
</feature>
<dbReference type="AlphaFoldDB" id="A0A0F2MDA4"/>
<dbReference type="OrthoDB" id="5362630at2759"/>
<dbReference type="VEuPathDB" id="FungiDB:SPSK_06990"/>
<evidence type="ECO:0000313" key="3">
    <source>
        <dbReference type="Proteomes" id="UP000033710"/>
    </source>
</evidence>
<dbReference type="InterPro" id="IPR052973">
    <property type="entry name" value="Fungal_sec-metab_reg_TF"/>
</dbReference>
<dbReference type="PANTHER" id="PTHR35392">
    <property type="entry name" value="ZN(II)2CYS6 TRANSCRIPTION FACTOR (EUROFUNG)-RELATED-RELATED"/>
    <property type="match status" value="1"/>
</dbReference>